<feature type="domain" description="AMP-dependent synthetase/ligase" evidence="2">
    <location>
        <begin position="41"/>
        <end position="175"/>
    </location>
</feature>
<protein>
    <submittedName>
        <fullName evidence="3">Non-ribosomal peptide synthetase</fullName>
    </submittedName>
</protein>
<comment type="caution">
    <text evidence="3">The sequence shown here is derived from an EMBL/GenBank/DDBJ whole genome shotgun (WGS) entry which is preliminary data.</text>
</comment>
<dbReference type="PROSITE" id="PS00455">
    <property type="entry name" value="AMP_BINDING"/>
    <property type="match status" value="1"/>
</dbReference>
<dbReference type="InterPro" id="IPR000873">
    <property type="entry name" value="AMP-dep_synth/lig_dom"/>
</dbReference>
<dbReference type="PANTHER" id="PTHR45527:SF10">
    <property type="entry name" value="PYOCHELIN SYNTHASE PCHF"/>
    <property type="match status" value="1"/>
</dbReference>
<accession>A0ABX9N104</accession>
<keyword evidence="4" id="KW-1185">Reference proteome</keyword>
<gene>
    <name evidence="3" type="ORF">DZF98_16870</name>
</gene>
<dbReference type="RefSeq" id="WP_147361857.1">
    <property type="nucleotide sequence ID" value="NZ_QWEE01000672.1"/>
</dbReference>
<dbReference type="Proteomes" id="UP000265355">
    <property type="component" value="Unassembled WGS sequence"/>
</dbReference>
<feature type="non-terminal residue" evidence="3">
    <location>
        <position position="181"/>
    </location>
</feature>
<evidence type="ECO:0000313" key="3">
    <source>
        <dbReference type="EMBL" id="RII86158.1"/>
    </source>
</evidence>
<organism evidence="3 4">
    <name type="scientific">Clavibacter californiensis</name>
    <dbReference type="NCBI Taxonomy" id="1401995"/>
    <lineage>
        <taxon>Bacteria</taxon>
        <taxon>Bacillati</taxon>
        <taxon>Actinomycetota</taxon>
        <taxon>Actinomycetes</taxon>
        <taxon>Micrococcales</taxon>
        <taxon>Microbacteriaceae</taxon>
        <taxon>Clavibacter</taxon>
    </lineage>
</organism>
<reference evidence="3 4" key="1">
    <citation type="submission" date="2018-08" db="EMBL/GenBank/DDBJ databases">
        <title>Genome Sequence of Clavibacter michiganensis Subspecies type strains, and the Atypical Peach-Colored Strains Isolated from Tomato.</title>
        <authorList>
            <person name="Osdaghi E."/>
            <person name="Portier P."/>
            <person name="Briand M."/>
            <person name="Jacques M.-A."/>
        </authorList>
    </citation>
    <scope>NUCLEOTIDE SEQUENCE [LARGE SCALE GENOMIC DNA]</scope>
    <source>
        <strain evidence="3 4">CFBP 8216</strain>
    </source>
</reference>
<dbReference type="Pfam" id="PF00501">
    <property type="entry name" value="AMP-binding"/>
    <property type="match status" value="1"/>
</dbReference>
<keyword evidence="1" id="KW-0436">Ligase</keyword>
<evidence type="ECO:0000256" key="1">
    <source>
        <dbReference type="ARBA" id="ARBA00022598"/>
    </source>
</evidence>
<dbReference type="PANTHER" id="PTHR45527">
    <property type="entry name" value="NONRIBOSOMAL PEPTIDE SYNTHETASE"/>
    <property type="match status" value="1"/>
</dbReference>
<dbReference type="InterPro" id="IPR020845">
    <property type="entry name" value="AMP-binding_CS"/>
</dbReference>
<feature type="non-terminal residue" evidence="3">
    <location>
        <position position="1"/>
    </location>
</feature>
<evidence type="ECO:0000313" key="4">
    <source>
        <dbReference type="Proteomes" id="UP000265355"/>
    </source>
</evidence>
<proteinExistence type="predicted"/>
<dbReference type="Gene3D" id="3.40.50.980">
    <property type="match status" value="2"/>
</dbReference>
<dbReference type="SUPFAM" id="SSF56801">
    <property type="entry name" value="Acetyl-CoA synthetase-like"/>
    <property type="match status" value="1"/>
</dbReference>
<evidence type="ECO:0000259" key="2">
    <source>
        <dbReference type="Pfam" id="PF00501"/>
    </source>
</evidence>
<name>A0ABX9N104_9MICO</name>
<dbReference type="EMBL" id="QWEE01000672">
    <property type="protein sequence ID" value="RII86158.1"/>
    <property type="molecule type" value="Genomic_DNA"/>
</dbReference>
<sequence length="181" mass="18755">CYAPVGPDQPPARRALVLERGIDAVLADDGLVEGIAAGLGADGPPVVALGDARHAEPRADPVAVDPDAPAYLLFTSGSTGRPKGVEVAHRAAVATIRSLARVAPVGPDDRAIALSALDFDLAVYDLFAVLSVGGAVVVPAEHERRDADRWREIVRAHRVTVWNTVPALLDMLLAATAGGPL</sequence>